<keyword evidence="2" id="KW-0614">Plasmid</keyword>
<reference evidence="2" key="1">
    <citation type="submission" date="2017-02" db="EMBL/GenBank/DDBJ databases">
        <title>Tracking the mcr-1 gene in clinical Enterobacteriaceae strains in South Korea.</title>
        <authorList>
            <person name="Yoon E.-J."/>
            <person name="Hong J.S."/>
            <person name="Lee H."/>
            <person name="Jeong S.H."/>
            <person name="Lee K."/>
        </authorList>
    </citation>
    <scope>NUCLEOTIDE SEQUENCE</scope>
    <source>
        <plasmid evidence="2">pCRENT-301_1</plasmid>
    </source>
</reference>
<feature type="transmembrane region" description="Helical" evidence="1">
    <location>
        <begin position="6"/>
        <end position="23"/>
    </location>
</feature>
<evidence type="ECO:0000256" key="1">
    <source>
        <dbReference type="SAM" id="Phobius"/>
    </source>
</evidence>
<dbReference type="EMBL" id="KY657477">
    <property type="protein sequence ID" value="ATV90388.1"/>
    <property type="molecule type" value="Genomic_DNA"/>
</dbReference>
<geneLocation type="plasmid" evidence="2">
    <name>pCRENT-301_1</name>
</geneLocation>
<feature type="transmembrane region" description="Helical" evidence="1">
    <location>
        <begin position="44"/>
        <end position="62"/>
    </location>
</feature>
<protein>
    <submittedName>
        <fullName evidence="2">Uncharacterized protein</fullName>
    </submittedName>
</protein>
<feature type="transmembrane region" description="Helical" evidence="1">
    <location>
        <begin position="68"/>
        <end position="92"/>
    </location>
</feature>
<keyword evidence="1" id="KW-1133">Transmembrane helix</keyword>
<keyword evidence="1" id="KW-0472">Membrane</keyword>
<name>A0A2H4NEV4_KLEAE</name>
<evidence type="ECO:0000313" key="2">
    <source>
        <dbReference type="EMBL" id="ATV90388.1"/>
    </source>
</evidence>
<sequence>MLNSIFNTAILCCANIVCQCYAYNEVKFRLNKLNVSYKTGAEKYYCLILTTLAVMYLSLNQLSLIQSIIVIIFYAFLTLMACIDLLSFLGFVE</sequence>
<proteinExistence type="predicted"/>
<dbReference type="AlphaFoldDB" id="A0A2H4NEV4"/>
<organism evidence="2">
    <name type="scientific">Klebsiella aerogenes</name>
    <name type="common">Enterobacter aerogenes</name>
    <dbReference type="NCBI Taxonomy" id="548"/>
    <lineage>
        <taxon>Bacteria</taxon>
        <taxon>Pseudomonadati</taxon>
        <taxon>Pseudomonadota</taxon>
        <taxon>Gammaproteobacteria</taxon>
        <taxon>Enterobacterales</taxon>
        <taxon>Enterobacteriaceae</taxon>
        <taxon>Klebsiella/Raoultella group</taxon>
        <taxon>Klebsiella</taxon>
    </lineage>
</organism>
<accession>A0A2H4NEV4</accession>
<keyword evidence="1" id="KW-0812">Transmembrane</keyword>